<keyword evidence="3" id="KW-0498">Mitosis</keyword>
<evidence type="ECO:0000256" key="3">
    <source>
        <dbReference type="ARBA" id="ARBA00022776"/>
    </source>
</evidence>
<dbReference type="GO" id="GO:0042393">
    <property type="term" value="F:histone binding"/>
    <property type="evidence" value="ECO:0007669"/>
    <property type="project" value="TreeGrafter"/>
</dbReference>
<dbReference type="EMBL" id="JPQZ01000018">
    <property type="protein sequence ID" value="KKO75534.1"/>
    <property type="molecule type" value="Genomic_DNA"/>
</dbReference>
<dbReference type="InterPro" id="IPR026971">
    <property type="entry name" value="CND1/NCAPD3"/>
</dbReference>
<proteinExistence type="predicted"/>
<evidence type="ECO:0000256" key="5">
    <source>
        <dbReference type="ARBA" id="ARBA00023242"/>
    </source>
</evidence>
<dbReference type="GeneID" id="36319188"/>
<comment type="subcellular location">
    <subcellularLocation>
        <location evidence="1">Nucleus</location>
    </subcellularLocation>
</comment>
<dbReference type="Pfam" id="PF12717">
    <property type="entry name" value="Cnd1"/>
    <property type="match status" value="1"/>
</dbReference>
<dbReference type="GO" id="GO:0000796">
    <property type="term" value="C:condensin complex"/>
    <property type="evidence" value="ECO:0007669"/>
    <property type="project" value="TreeGrafter"/>
</dbReference>
<dbReference type="OrthoDB" id="436262at2759"/>
<keyword evidence="6" id="KW-0131">Cell cycle</keyword>
<evidence type="ECO:0000259" key="7">
    <source>
        <dbReference type="Pfam" id="PF12717"/>
    </source>
</evidence>
<keyword evidence="4" id="KW-0226">DNA condensation</keyword>
<gene>
    <name evidence="8" type="ORF">AAJ76_1800019815</name>
</gene>
<evidence type="ECO:0000256" key="1">
    <source>
        <dbReference type="ARBA" id="ARBA00004123"/>
    </source>
</evidence>
<dbReference type="GO" id="GO:0007076">
    <property type="term" value="P:mitotic chromosome condensation"/>
    <property type="evidence" value="ECO:0007669"/>
    <property type="project" value="InterPro"/>
</dbReference>
<dbReference type="RefSeq" id="XP_024331276.1">
    <property type="nucleotide sequence ID" value="XM_024474273.1"/>
</dbReference>
<protein>
    <submittedName>
        <fullName evidence="8">13s condensin subunit</fullName>
    </submittedName>
</protein>
<dbReference type="VEuPathDB" id="MicrosporidiaDB:G9O61_00g015670"/>
<dbReference type="InterPro" id="IPR032682">
    <property type="entry name" value="Cnd1_C"/>
</dbReference>
<dbReference type="GO" id="GO:0000779">
    <property type="term" value="C:condensed chromosome, centromeric region"/>
    <property type="evidence" value="ECO:0007669"/>
    <property type="project" value="TreeGrafter"/>
</dbReference>
<dbReference type="PANTHER" id="PTHR14222:SF2">
    <property type="entry name" value="CONDENSIN COMPLEX SUBUNIT 1"/>
    <property type="match status" value="1"/>
</dbReference>
<evidence type="ECO:0000313" key="9">
    <source>
        <dbReference type="Proteomes" id="UP000034350"/>
    </source>
</evidence>
<dbReference type="InterPro" id="IPR011989">
    <property type="entry name" value="ARM-like"/>
</dbReference>
<dbReference type="Proteomes" id="UP000034350">
    <property type="component" value="Unassembled WGS sequence"/>
</dbReference>
<dbReference type="AlphaFoldDB" id="A0A0F9ZD71"/>
<evidence type="ECO:0000313" key="8">
    <source>
        <dbReference type="EMBL" id="KKO75534.1"/>
    </source>
</evidence>
<organism evidence="8 9">
    <name type="scientific">Vairimorpha ceranae</name>
    <dbReference type="NCBI Taxonomy" id="40302"/>
    <lineage>
        <taxon>Eukaryota</taxon>
        <taxon>Fungi</taxon>
        <taxon>Fungi incertae sedis</taxon>
        <taxon>Microsporidia</taxon>
        <taxon>Nosematidae</taxon>
        <taxon>Vairimorpha</taxon>
    </lineage>
</organism>
<evidence type="ECO:0000256" key="6">
    <source>
        <dbReference type="ARBA" id="ARBA00023306"/>
    </source>
</evidence>
<sequence length="901" mass="106455">MLEIEKIINKLHKSSLESNLEEYNLLIEMSDSYKHKVKIFKLISQNSNDHSLSFPLYFQLITKLKNNYEDELVIQLCEYFKNLKSTHEYDWIAKIIFLILEFTKDRKKNNEIKLLILEIIKMCASHINIINYIYNFLLNEGSSEIVYAILVFIPEISDEFVRMAIQQTNQIILKNCSLVLVSLCQTQRNLFINFKHFDVFLDSEHYFLRNCYLEIIFNLVEIYKEIEDIEGINNIIFLIKERLHDVYFNVRYKALTLLGQLFENNCVPLDIRNSIIKSIGDRILDKTVLVRKKAVMICNNLLINNPFISEFNLSKKESVDPEKIKYYEDLNEFHDVIKSILEKVMTLLNSGSIGDNQVFLDFIKLCLYYEIEGSKDYFEQTFDLVWETDSIISCFKDILIRLKARKISIISFLKKFVNQQRNKSFEKIIRELYKKGIINIYEDLFTDIFRNKDLYETSFLLSCLGKYLDNSKFYELLVHTTDILFSISTTEDLHHALNIYINILKLRIKHKESEDSKIIALIVKNIVKMTFLDFQVIQDSISLIYRISKEPEIPIKNLIKSMNNKNLNLLKMIYCVGCIGLNHLKHLDLLEKISKSKKEKITVIVPEDIKERRKSINASRMSLQSFIEEDDDRNKSKIKKESLDTKNLDDKTEEEISDFFFYLKEKDIFYNKDGLLYDFAKIIPEFCTSEDKDLQEVAYLALFNLMCVSSEYFLEHKNLFINAFTNDNVKIRANAIISMGDFLLFYNSLVENNAKLLFNGLTDQEILVRKNALLTIYSLLKRNIIRLGSNSIYLTNLVFDDNEEIKNISRNIIYGLSENENYITTIVYEKLSHSDVDYTKYIEFFIPLLKDKSKETIFLKLLRTAVNKEVLKFMFNKFNFVDKFLEDIKHIEEFKKLEIKI</sequence>
<accession>A0A0F9ZD71</accession>
<keyword evidence="2" id="KW-0132">Cell division</keyword>
<reference evidence="8 9" key="1">
    <citation type="journal article" date="2015" name="Environ. Microbiol.">
        <title>Genome analyses suggest the presence of polyploidy and recent human-driven expansions in eight global populations of the honeybee pathogen Nosema ceranae.</title>
        <authorList>
            <person name="Pelin A."/>
            <person name="Selman M."/>
            <person name="Aris-Brosou S."/>
            <person name="Farinelli L."/>
            <person name="Corradi N."/>
        </authorList>
    </citation>
    <scope>NUCLEOTIDE SEQUENCE [LARGE SCALE GENOMIC DNA]</scope>
    <source>
        <strain evidence="8 9">PA08 1199</strain>
    </source>
</reference>
<dbReference type="SUPFAM" id="SSF48371">
    <property type="entry name" value="ARM repeat"/>
    <property type="match status" value="1"/>
</dbReference>
<dbReference type="Gene3D" id="1.25.10.10">
    <property type="entry name" value="Leucine-rich Repeat Variant"/>
    <property type="match status" value="1"/>
</dbReference>
<dbReference type="PANTHER" id="PTHR14222">
    <property type="entry name" value="CONDENSIN"/>
    <property type="match status" value="1"/>
</dbReference>
<dbReference type="GO" id="GO:0051301">
    <property type="term" value="P:cell division"/>
    <property type="evidence" value="ECO:0007669"/>
    <property type="project" value="UniProtKB-KW"/>
</dbReference>
<comment type="caution">
    <text evidence="8">The sequence shown here is derived from an EMBL/GenBank/DDBJ whole genome shotgun (WGS) entry which is preliminary data.</text>
</comment>
<evidence type="ECO:0000256" key="2">
    <source>
        <dbReference type="ARBA" id="ARBA00022618"/>
    </source>
</evidence>
<dbReference type="GO" id="GO:0005634">
    <property type="term" value="C:nucleus"/>
    <property type="evidence" value="ECO:0007669"/>
    <property type="project" value="UniProtKB-SubCell"/>
</dbReference>
<dbReference type="VEuPathDB" id="MicrosporidiaDB:NCER_101879"/>
<feature type="domain" description="Condensin complex subunit 1 C-terminal" evidence="7">
    <location>
        <begin position="731"/>
        <end position="836"/>
    </location>
</feature>
<dbReference type="VEuPathDB" id="MicrosporidiaDB:AAJ76_1800019815"/>
<name>A0A0F9ZD71_9MICR</name>
<keyword evidence="5" id="KW-0539">Nucleus</keyword>
<evidence type="ECO:0000256" key="4">
    <source>
        <dbReference type="ARBA" id="ARBA00023067"/>
    </source>
</evidence>
<dbReference type="GO" id="GO:0010032">
    <property type="term" value="P:meiotic chromosome condensation"/>
    <property type="evidence" value="ECO:0007669"/>
    <property type="project" value="TreeGrafter"/>
</dbReference>
<dbReference type="InterPro" id="IPR016024">
    <property type="entry name" value="ARM-type_fold"/>
</dbReference>
<keyword evidence="9" id="KW-1185">Reference proteome</keyword>